<sequence>MSRAGTAFPRPDAGRVARGTVRRNSDLAIGVALGGIGVVRRISVRRGSDIGHPRTGVSRGA</sequence>
<name>A0ABP4IXT6_9PSEU</name>
<protein>
    <submittedName>
        <fullName evidence="1">Uncharacterized protein</fullName>
    </submittedName>
</protein>
<organism evidence="1 2">
    <name type="scientific">Pseudonocardia kongjuensis</name>
    <dbReference type="NCBI Taxonomy" id="102227"/>
    <lineage>
        <taxon>Bacteria</taxon>
        <taxon>Bacillati</taxon>
        <taxon>Actinomycetota</taxon>
        <taxon>Actinomycetes</taxon>
        <taxon>Pseudonocardiales</taxon>
        <taxon>Pseudonocardiaceae</taxon>
        <taxon>Pseudonocardia</taxon>
    </lineage>
</organism>
<comment type="caution">
    <text evidence="1">The sequence shown here is derived from an EMBL/GenBank/DDBJ whole genome shotgun (WGS) entry which is preliminary data.</text>
</comment>
<dbReference type="EMBL" id="BAAAJK010000053">
    <property type="protein sequence ID" value="GAA1401924.1"/>
    <property type="molecule type" value="Genomic_DNA"/>
</dbReference>
<keyword evidence="2" id="KW-1185">Reference proteome</keyword>
<evidence type="ECO:0000313" key="1">
    <source>
        <dbReference type="EMBL" id="GAA1401924.1"/>
    </source>
</evidence>
<dbReference type="Proteomes" id="UP001501414">
    <property type="component" value="Unassembled WGS sequence"/>
</dbReference>
<evidence type="ECO:0000313" key="2">
    <source>
        <dbReference type="Proteomes" id="UP001501414"/>
    </source>
</evidence>
<reference evidence="2" key="1">
    <citation type="journal article" date="2019" name="Int. J. Syst. Evol. Microbiol.">
        <title>The Global Catalogue of Microorganisms (GCM) 10K type strain sequencing project: providing services to taxonomists for standard genome sequencing and annotation.</title>
        <authorList>
            <consortium name="The Broad Institute Genomics Platform"/>
            <consortium name="The Broad Institute Genome Sequencing Center for Infectious Disease"/>
            <person name="Wu L."/>
            <person name="Ma J."/>
        </authorList>
    </citation>
    <scope>NUCLEOTIDE SEQUENCE [LARGE SCALE GENOMIC DNA]</scope>
    <source>
        <strain evidence="2">JCM 11896</strain>
    </source>
</reference>
<accession>A0ABP4IXT6</accession>
<proteinExistence type="predicted"/>
<gene>
    <name evidence="1" type="ORF">GCM10009613_61050</name>
</gene>